<dbReference type="PANTHER" id="PTHR43434">
    <property type="entry name" value="PHOSPHOGLYCOLATE PHOSPHATASE"/>
    <property type="match status" value="1"/>
</dbReference>
<dbReference type="Pfam" id="PF13242">
    <property type="entry name" value="Hydrolase_like"/>
    <property type="match status" value="1"/>
</dbReference>
<organism evidence="5 6">
    <name type="scientific">Phyllobacterium endophyticum</name>
    <dbReference type="NCBI Taxonomy" id="1149773"/>
    <lineage>
        <taxon>Bacteria</taxon>
        <taxon>Pseudomonadati</taxon>
        <taxon>Pseudomonadota</taxon>
        <taxon>Alphaproteobacteria</taxon>
        <taxon>Hyphomicrobiales</taxon>
        <taxon>Phyllobacteriaceae</taxon>
        <taxon>Phyllobacterium</taxon>
    </lineage>
</organism>
<comment type="catalytic activity">
    <reaction evidence="1">
        <text>2-phosphoglycolate + H2O = glycolate + phosphate</text>
        <dbReference type="Rhea" id="RHEA:14369"/>
        <dbReference type="ChEBI" id="CHEBI:15377"/>
        <dbReference type="ChEBI" id="CHEBI:29805"/>
        <dbReference type="ChEBI" id="CHEBI:43474"/>
        <dbReference type="ChEBI" id="CHEBI:58033"/>
        <dbReference type="EC" id="3.1.3.18"/>
    </reaction>
</comment>
<dbReference type="InterPro" id="IPR023214">
    <property type="entry name" value="HAD_sf"/>
</dbReference>
<evidence type="ECO:0000256" key="4">
    <source>
        <dbReference type="ARBA" id="ARBA00013078"/>
    </source>
</evidence>
<comment type="pathway">
    <text evidence="2">Organic acid metabolism; glycolate biosynthesis; glycolate from 2-phosphoglycolate: step 1/1.</text>
</comment>
<dbReference type="EC" id="3.1.3.18" evidence="4"/>
<dbReference type="GO" id="GO:0006281">
    <property type="term" value="P:DNA repair"/>
    <property type="evidence" value="ECO:0007669"/>
    <property type="project" value="TreeGrafter"/>
</dbReference>
<evidence type="ECO:0000313" key="5">
    <source>
        <dbReference type="EMBL" id="PSH57175.1"/>
    </source>
</evidence>
<evidence type="ECO:0000313" key="6">
    <source>
        <dbReference type="Proteomes" id="UP000241158"/>
    </source>
</evidence>
<proteinExistence type="inferred from homology"/>
<protein>
    <recommendedName>
        <fullName evidence="4">phosphoglycolate phosphatase</fullName>
        <ecNumber evidence="4">3.1.3.18</ecNumber>
    </recommendedName>
</protein>
<sequence length="273" mass="29903">MSPRQQTASLAAPRLDTGRAGPLVLIDADNTLWDTDGVFAEAQLGLLEAVEHAANLAGPKADRLEFVREFDQKLAQKHHLGLRYPTRLLIDALTLGLRGVGSQEAVRRAWSNGADSGLDRALVGKMESDFFANIAKQPKLHVGVIKGLRDLASIGATSVVFTEGSRKRVMRTIESHQLSGFVDRVFEAPKTVRMFERVKKLATVNQSIYVIGDQLTRDIRPANEAGVKTIYIPGGFQPKWEFEAGALPTFQAPSFDAAVTFLLHSEDDARPTN</sequence>
<dbReference type="OrthoDB" id="9131041at2"/>
<dbReference type="RefSeq" id="WP_106717941.1">
    <property type="nucleotide sequence ID" value="NZ_JACHXT010000003.1"/>
</dbReference>
<dbReference type="InterPro" id="IPR050155">
    <property type="entry name" value="HAD-like_hydrolase_sf"/>
</dbReference>
<evidence type="ECO:0000256" key="2">
    <source>
        <dbReference type="ARBA" id="ARBA00004818"/>
    </source>
</evidence>
<dbReference type="InterPro" id="IPR036412">
    <property type="entry name" value="HAD-like_sf"/>
</dbReference>
<dbReference type="Gene3D" id="1.10.150.240">
    <property type="entry name" value="Putative phosphatase, domain 2"/>
    <property type="match status" value="1"/>
</dbReference>
<dbReference type="InterPro" id="IPR023198">
    <property type="entry name" value="PGP-like_dom2"/>
</dbReference>
<dbReference type="EMBL" id="PGGN01000003">
    <property type="protein sequence ID" value="PSH57175.1"/>
    <property type="molecule type" value="Genomic_DNA"/>
</dbReference>
<dbReference type="AlphaFoldDB" id="A0A2P7ASI0"/>
<keyword evidence="6" id="KW-1185">Reference proteome</keyword>
<dbReference type="Gene3D" id="3.40.50.1000">
    <property type="entry name" value="HAD superfamily/HAD-like"/>
    <property type="match status" value="1"/>
</dbReference>
<dbReference type="PANTHER" id="PTHR43434:SF1">
    <property type="entry name" value="PHOSPHOGLYCOLATE PHOSPHATASE"/>
    <property type="match status" value="1"/>
</dbReference>
<evidence type="ECO:0000256" key="1">
    <source>
        <dbReference type="ARBA" id="ARBA00000830"/>
    </source>
</evidence>
<accession>A0A2P7ASI0</accession>
<comment type="caution">
    <text evidence="5">The sequence shown here is derived from an EMBL/GenBank/DDBJ whole genome shotgun (WGS) entry which is preliminary data.</text>
</comment>
<gene>
    <name evidence="5" type="ORF">CU100_18185</name>
</gene>
<dbReference type="SUPFAM" id="SSF56784">
    <property type="entry name" value="HAD-like"/>
    <property type="match status" value="1"/>
</dbReference>
<evidence type="ECO:0000256" key="3">
    <source>
        <dbReference type="ARBA" id="ARBA00006171"/>
    </source>
</evidence>
<comment type="similarity">
    <text evidence="3">Belongs to the HAD-like hydrolase superfamily. CbbY/CbbZ/Gph/YieH family.</text>
</comment>
<dbReference type="Proteomes" id="UP000241158">
    <property type="component" value="Unassembled WGS sequence"/>
</dbReference>
<name>A0A2P7ASI0_9HYPH</name>
<dbReference type="GO" id="GO:0008967">
    <property type="term" value="F:phosphoglycolate phosphatase activity"/>
    <property type="evidence" value="ECO:0007669"/>
    <property type="project" value="UniProtKB-EC"/>
</dbReference>
<reference evidence="6" key="1">
    <citation type="submission" date="2017-11" db="EMBL/GenBank/DDBJ databases">
        <authorList>
            <person name="Kuznetsova I."/>
            <person name="Sazanova A."/>
            <person name="Chirak E."/>
            <person name="Safronova V."/>
            <person name="Willems A."/>
        </authorList>
    </citation>
    <scope>NUCLEOTIDE SEQUENCE [LARGE SCALE GENOMIC DNA]</scope>
    <source>
        <strain evidence="6">PEPV15</strain>
    </source>
</reference>